<sequence>MSSESQFSQGEKSFDFYSAENDRYQGGIILQETKDRLIERYGEKLDNLTLKRVVIGIFYTGVLLSDGSSGICFTPIKAIPESVCCPSSARAMPRAGKLRGMKVTDIFQYLTQPAPIKRAIAIATLNALSDRIWRNNPDEGAGKYRIEEGDDIFSIVDLQSIKKAVVVGALIPVIKSFKEKQIPYRIAELDIRTLKEEELPFFVSQEDLPGELASADMVIISGTTLLNDTLESILFTCSPAANIMLIGPTATMLPESFFSRKVTVLAGNRVVAPDKVLDVLIEGGSGYHFYGDSSRKVMIIKE</sequence>
<dbReference type="AlphaFoldDB" id="A0A2V2N6M0"/>
<comment type="caution">
    <text evidence="3">The sequence shown here is derived from an EMBL/GenBank/DDBJ whole genome shotgun (WGS) entry which is preliminary data.</text>
</comment>
<dbReference type="GeneID" id="97608449"/>
<evidence type="ECO:0000259" key="2">
    <source>
        <dbReference type="Pfam" id="PF13938"/>
    </source>
</evidence>
<dbReference type="Pfam" id="PF13938">
    <property type="entry name" value="DUF4213"/>
    <property type="match status" value="1"/>
</dbReference>
<dbReference type="OrthoDB" id="147804at2157"/>
<organism evidence="3 4">
    <name type="scientific">Methanospirillum stamsii</name>
    <dbReference type="NCBI Taxonomy" id="1277351"/>
    <lineage>
        <taxon>Archaea</taxon>
        <taxon>Methanobacteriati</taxon>
        <taxon>Methanobacteriota</taxon>
        <taxon>Stenosarchaea group</taxon>
        <taxon>Methanomicrobia</taxon>
        <taxon>Methanomicrobiales</taxon>
        <taxon>Methanospirillaceae</taxon>
        <taxon>Methanospirillum</taxon>
    </lineage>
</organism>
<dbReference type="SUPFAM" id="SSF159713">
    <property type="entry name" value="Dhaf3308-like"/>
    <property type="match status" value="1"/>
</dbReference>
<feature type="domain" description="DUF4213" evidence="2">
    <location>
        <begin position="38"/>
        <end position="129"/>
    </location>
</feature>
<evidence type="ECO:0000313" key="3">
    <source>
        <dbReference type="EMBL" id="PWR71161.1"/>
    </source>
</evidence>
<protein>
    <submittedName>
        <fullName evidence="3">Fis family transcriptional regulator</fullName>
    </submittedName>
</protein>
<dbReference type="InterPro" id="IPR007161">
    <property type="entry name" value="DUF364"/>
</dbReference>
<dbReference type="InterPro" id="IPR025251">
    <property type="entry name" value="DUF4213"/>
</dbReference>
<gene>
    <name evidence="3" type="ORF">DLD82_13900</name>
</gene>
<accession>A0A2V2N6M0</accession>
<dbReference type="EMBL" id="QGMZ01000035">
    <property type="protein sequence ID" value="PWR71161.1"/>
    <property type="molecule type" value="Genomic_DNA"/>
</dbReference>
<evidence type="ECO:0000259" key="1">
    <source>
        <dbReference type="Pfam" id="PF04016"/>
    </source>
</evidence>
<evidence type="ECO:0000313" key="4">
    <source>
        <dbReference type="Proteomes" id="UP000245934"/>
    </source>
</evidence>
<dbReference type="Proteomes" id="UP000245934">
    <property type="component" value="Unassembled WGS sequence"/>
</dbReference>
<reference evidence="3 4" key="1">
    <citation type="submission" date="2018-05" db="EMBL/GenBank/DDBJ databases">
        <title>Draft genome of Methanospirillum stamsii Pt1.</title>
        <authorList>
            <person name="Dueholm M.S."/>
            <person name="Nielsen P.H."/>
            <person name="Bakmann L.F."/>
            <person name="Otzen D.E."/>
        </authorList>
    </citation>
    <scope>NUCLEOTIDE SEQUENCE [LARGE SCALE GENOMIC DNA]</scope>
    <source>
        <strain evidence="3 4">Pt1</strain>
    </source>
</reference>
<dbReference type="Gene3D" id="3.40.50.11590">
    <property type="match status" value="1"/>
</dbReference>
<feature type="domain" description="Putative heavy-metal chelation" evidence="1">
    <location>
        <begin position="151"/>
        <end position="298"/>
    </location>
</feature>
<keyword evidence="4" id="KW-1185">Reference proteome</keyword>
<dbReference type="RefSeq" id="WP_109941734.1">
    <property type="nucleotide sequence ID" value="NZ_CP176366.1"/>
</dbReference>
<dbReference type="Pfam" id="PF04016">
    <property type="entry name" value="DUF364"/>
    <property type="match status" value="1"/>
</dbReference>
<proteinExistence type="predicted"/>
<name>A0A2V2N6M0_9EURY</name>